<evidence type="ECO:0000256" key="7">
    <source>
        <dbReference type="ARBA" id="ARBA00022777"/>
    </source>
</evidence>
<dbReference type="CDD" id="cd00075">
    <property type="entry name" value="HATPase"/>
    <property type="match status" value="1"/>
</dbReference>
<dbReference type="EC" id="2.7.13.3" evidence="3"/>
<dbReference type="InterPro" id="IPR036097">
    <property type="entry name" value="HisK_dim/P_sf"/>
</dbReference>
<keyword evidence="7 13" id="KW-0418">Kinase</keyword>
<evidence type="ECO:0000256" key="3">
    <source>
        <dbReference type="ARBA" id="ARBA00012438"/>
    </source>
</evidence>
<dbReference type="InterPro" id="IPR003594">
    <property type="entry name" value="HATPase_dom"/>
</dbReference>
<dbReference type="Pfam" id="PF02518">
    <property type="entry name" value="HATPase_c"/>
    <property type="match status" value="1"/>
</dbReference>
<comment type="caution">
    <text evidence="13">The sequence shown here is derived from an EMBL/GenBank/DDBJ whole genome shotgun (WGS) entry which is preliminary data.</text>
</comment>
<dbReference type="GO" id="GO:0016301">
    <property type="term" value="F:kinase activity"/>
    <property type="evidence" value="ECO:0007669"/>
    <property type="project" value="UniProtKB-KW"/>
</dbReference>
<dbReference type="InterPro" id="IPR050428">
    <property type="entry name" value="TCS_sensor_his_kinase"/>
</dbReference>
<comment type="catalytic activity">
    <reaction evidence="1">
        <text>ATP + protein L-histidine = ADP + protein N-phospho-L-histidine.</text>
        <dbReference type="EC" id="2.7.13.3"/>
    </reaction>
</comment>
<dbReference type="SUPFAM" id="SSF47384">
    <property type="entry name" value="Homodimeric domain of signal transducing histidine kinase"/>
    <property type="match status" value="1"/>
</dbReference>
<dbReference type="Proteomes" id="UP000664617">
    <property type="component" value="Unassembled WGS sequence"/>
</dbReference>
<comment type="subcellular location">
    <subcellularLocation>
        <location evidence="2">Cell membrane</location>
    </subcellularLocation>
</comment>
<organism evidence="13 14">
    <name type="scientific">Myceligenerans salitolerans</name>
    <dbReference type="NCBI Taxonomy" id="1230528"/>
    <lineage>
        <taxon>Bacteria</taxon>
        <taxon>Bacillati</taxon>
        <taxon>Actinomycetota</taxon>
        <taxon>Actinomycetes</taxon>
        <taxon>Micrococcales</taxon>
        <taxon>Promicromonosporaceae</taxon>
        <taxon>Myceligenerans</taxon>
    </lineage>
</organism>
<dbReference type="SUPFAM" id="SSF55874">
    <property type="entry name" value="ATPase domain of HSP90 chaperone/DNA topoisomerase II/histidine kinase"/>
    <property type="match status" value="1"/>
</dbReference>
<keyword evidence="5" id="KW-0808">Transferase</keyword>
<dbReference type="SMART" id="SM00387">
    <property type="entry name" value="HATPase_c"/>
    <property type="match status" value="1"/>
</dbReference>
<feature type="domain" description="Histidine kinase" evidence="12">
    <location>
        <begin position="278"/>
        <end position="540"/>
    </location>
</feature>
<evidence type="ECO:0000256" key="6">
    <source>
        <dbReference type="ARBA" id="ARBA00022692"/>
    </source>
</evidence>
<dbReference type="Gene3D" id="1.10.287.130">
    <property type="match status" value="1"/>
</dbReference>
<dbReference type="SMART" id="SM00388">
    <property type="entry name" value="HisKA"/>
    <property type="match status" value="1"/>
</dbReference>
<protein>
    <recommendedName>
        <fullName evidence="3">histidine kinase</fullName>
        <ecNumber evidence="3">2.7.13.3</ecNumber>
    </recommendedName>
</protein>
<dbReference type="Gene3D" id="6.10.340.10">
    <property type="match status" value="1"/>
</dbReference>
<evidence type="ECO:0000256" key="8">
    <source>
        <dbReference type="ARBA" id="ARBA00022989"/>
    </source>
</evidence>
<proteinExistence type="predicted"/>
<dbReference type="Gene3D" id="3.30.565.10">
    <property type="entry name" value="Histidine kinase-like ATPase, C-terminal domain"/>
    <property type="match status" value="1"/>
</dbReference>
<dbReference type="EMBL" id="JAFMPK010000044">
    <property type="protein sequence ID" value="MBO0609587.1"/>
    <property type="molecule type" value="Genomic_DNA"/>
</dbReference>
<evidence type="ECO:0000256" key="10">
    <source>
        <dbReference type="ARBA" id="ARBA00023136"/>
    </source>
</evidence>
<dbReference type="PROSITE" id="PS50109">
    <property type="entry name" value="HIS_KIN"/>
    <property type="match status" value="1"/>
</dbReference>
<dbReference type="InterPro" id="IPR005467">
    <property type="entry name" value="His_kinase_dom"/>
</dbReference>
<dbReference type="InterPro" id="IPR004358">
    <property type="entry name" value="Sig_transdc_His_kin-like_C"/>
</dbReference>
<evidence type="ECO:0000256" key="11">
    <source>
        <dbReference type="SAM" id="MobiDB-lite"/>
    </source>
</evidence>
<reference evidence="13 14" key="1">
    <citation type="submission" date="2021-03" db="EMBL/GenBank/DDBJ databases">
        <authorList>
            <person name="Xin L."/>
        </authorList>
    </citation>
    <scope>NUCLEOTIDE SEQUENCE [LARGE SCALE GENOMIC DNA]</scope>
    <source>
        <strain evidence="13 14">XHU 5031</strain>
    </source>
</reference>
<keyword evidence="9" id="KW-0902">Two-component regulatory system</keyword>
<evidence type="ECO:0000256" key="5">
    <source>
        <dbReference type="ARBA" id="ARBA00022679"/>
    </source>
</evidence>
<name>A0ABS3IBZ9_9MICO</name>
<accession>A0ABS3IBZ9</accession>
<evidence type="ECO:0000256" key="9">
    <source>
        <dbReference type="ARBA" id="ARBA00023012"/>
    </source>
</evidence>
<keyword evidence="6" id="KW-0812">Transmembrane</keyword>
<evidence type="ECO:0000256" key="1">
    <source>
        <dbReference type="ARBA" id="ARBA00000085"/>
    </source>
</evidence>
<keyword evidence="10" id="KW-0472">Membrane</keyword>
<dbReference type="Pfam" id="PF00512">
    <property type="entry name" value="HisKA"/>
    <property type="match status" value="1"/>
</dbReference>
<sequence>MTPLAPTLRTHLVAMLLLVLLTFTLVVGTASTLALRSQLTDQLDAELVEASQRAASPPAQMLRARMLGAPPDTAPGSTGDTAPLLYAPWLGQSAGTLMLVYDGGTVSRAGYLTGEGFTSLTQEQITALETVPTDDRPHAVTVPDLGAYRAVATTTADGEPSVVAMPASDVADALARYVAVEIVIGVGGMAVAAAAGTWLVRRSLRPLDTVAAAAVNASDLELARGEVGTIPRVPTAHTDERTEVGKVGAALNRLLGHVERALTARHDSESQVRQFVADASHELRTPLASVRGYAELARRPGSDVDHALTRIHAESVRMGGLVDDLLLLARLDAGRPLERAPVDLVALAADAVADAHAAGPGHVWELDLDTAASQVPAPGAGDGTAHHAATDGPEADGIPPEAVVVGDEARLRQVFANLLGNARMHTPEGTRVVVSVGTEPPVPLAPETGAAGGVAGRVAGPASAVVRVSDDGPGIPAELRGTLFQRFTRGDRARGRGEGSTGLGLAIVAAVVAAHDGTVAVVGRPGGAGTAIEVRIPAAGPAR</sequence>
<keyword evidence="4" id="KW-0597">Phosphoprotein</keyword>
<feature type="region of interest" description="Disordered" evidence="11">
    <location>
        <begin position="373"/>
        <end position="397"/>
    </location>
</feature>
<dbReference type="PANTHER" id="PTHR45436:SF5">
    <property type="entry name" value="SENSOR HISTIDINE KINASE TRCS"/>
    <property type="match status" value="1"/>
</dbReference>
<keyword evidence="8" id="KW-1133">Transmembrane helix</keyword>
<dbReference type="InterPro" id="IPR003661">
    <property type="entry name" value="HisK_dim/P_dom"/>
</dbReference>
<dbReference type="RefSeq" id="WP_207275543.1">
    <property type="nucleotide sequence ID" value="NZ_JAFMPK010000044.1"/>
</dbReference>
<gene>
    <name evidence="13" type="ORF">J0911_11180</name>
</gene>
<evidence type="ECO:0000313" key="14">
    <source>
        <dbReference type="Proteomes" id="UP000664617"/>
    </source>
</evidence>
<evidence type="ECO:0000256" key="2">
    <source>
        <dbReference type="ARBA" id="ARBA00004236"/>
    </source>
</evidence>
<dbReference type="PRINTS" id="PR00344">
    <property type="entry name" value="BCTRLSENSOR"/>
</dbReference>
<keyword evidence="14" id="KW-1185">Reference proteome</keyword>
<evidence type="ECO:0000256" key="4">
    <source>
        <dbReference type="ARBA" id="ARBA00022553"/>
    </source>
</evidence>
<evidence type="ECO:0000259" key="12">
    <source>
        <dbReference type="PROSITE" id="PS50109"/>
    </source>
</evidence>
<reference evidence="14" key="2">
    <citation type="submission" date="2023-07" db="EMBL/GenBank/DDBJ databases">
        <title>Myceligenerans salitolerans sp. nov., a halotolerant actinomycete isolated from a salt lake in Xinjiang, China.</title>
        <authorList>
            <person name="Guan T."/>
        </authorList>
    </citation>
    <scope>NUCLEOTIDE SEQUENCE [LARGE SCALE GENOMIC DNA]</scope>
    <source>
        <strain evidence="14">XHU 5031</strain>
    </source>
</reference>
<dbReference type="CDD" id="cd00082">
    <property type="entry name" value="HisKA"/>
    <property type="match status" value="1"/>
</dbReference>
<evidence type="ECO:0000313" key="13">
    <source>
        <dbReference type="EMBL" id="MBO0609587.1"/>
    </source>
</evidence>
<dbReference type="InterPro" id="IPR036890">
    <property type="entry name" value="HATPase_C_sf"/>
</dbReference>
<dbReference type="PANTHER" id="PTHR45436">
    <property type="entry name" value="SENSOR HISTIDINE KINASE YKOH"/>
    <property type="match status" value="1"/>
</dbReference>